<keyword evidence="2" id="KW-1185">Reference proteome</keyword>
<dbReference type="EMBL" id="CP031769">
    <property type="protein sequence ID" value="AXR06059.1"/>
    <property type="molecule type" value="Genomic_DNA"/>
</dbReference>
<protein>
    <submittedName>
        <fullName evidence="1">Uncharacterized protein</fullName>
    </submittedName>
</protein>
<dbReference type="KEGG" id="salm:D0Y50_06525"/>
<sequence length="77" mass="8829">MAPFLLFIILVTWVADTASYRLAARLSLIIFPTKFDRAGINLVFVCSHTLTAFTKWHTKAWNNQVNLPFSAIFQRIT</sequence>
<evidence type="ECO:0000313" key="1">
    <source>
        <dbReference type="EMBL" id="AXR06059.1"/>
    </source>
</evidence>
<dbReference type="Proteomes" id="UP000262073">
    <property type="component" value="Chromosome"/>
</dbReference>
<accession>A0A346NKK2</accession>
<dbReference type="AlphaFoldDB" id="A0A346NKK2"/>
<proteinExistence type="predicted"/>
<organism evidence="1 2">
    <name type="scientific">Salinimonas sediminis</name>
    <dbReference type="NCBI Taxonomy" id="2303538"/>
    <lineage>
        <taxon>Bacteria</taxon>
        <taxon>Pseudomonadati</taxon>
        <taxon>Pseudomonadota</taxon>
        <taxon>Gammaproteobacteria</taxon>
        <taxon>Alteromonadales</taxon>
        <taxon>Alteromonadaceae</taxon>
        <taxon>Alteromonas/Salinimonas group</taxon>
        <taxon>Salinimonas</taxon>
    </lineage>
</organism>
<gene>
    <name evidence="1" type="ORF">D0Y50_06525</name>
</gene>
<name>A0A346NKK2_9ALTE</name>
<evidence type="ECO:0000313" key="2">
    <source>
        <dbReference type="Proteomes" id="UP000262073"/>
    </source>
</evidence>
<reference evidence="1 2" key="1">
    <citation type="submission" date="2018-08" db="EMBL/GenBank/DDBJ databases">
        <title>Salinimonas sediminis sp. nov., a piezophilic bacterium isolated from a deep-sea sediment sample from the New Britain Trench.</title>
        <authorList>
            <person name="Cao J."/>
        </authorList>
    </citation>
    <scope>NUCLEOTIDE SEQUENCE [LARGE SCALE GENOMIC DNA]</scope>
    <source>
        <strain evidence="1 2">N102</strain>
    </source>
</reference>